<dbReference type="Gene3D" id="3.40.50.1820">
    <property type="entry name" value="alpha/beta hydrolase"/>
    <property type="match status" value="1"/>
</dbReference>
<sequence>MEETITISGKGVDLEARLVRGTGPEGVVIAHPHPLYGGSMDNNVVWTVHRAFASRGWFTLRFNFRGVGRSTGSYGQGLAEVQDVAAAFAFLQTRAAGPLYLAGYSFGAAVVARAMLAGVDAAGAILISPPIAFMELDFLPRVPRLALIVVGDRDELCPLADLGVCLSSRQPPVEIAVIAGADHFFAGQEENIFRILRDCPLPVQPYAP</sequence>
<proteinExistence type="predicted"/>
<organism evidence="2">
    <name type="scientific">Desulfobacca acetoxidans</name>
    <dbReference type="NCBI Taxonomy" id="60893"/>
    <lineage>
        <taxon>Bacteria</taxon>
        <taxon>Pseudomonadati</taxon>
        <taxon>Thermodesulfobacteriota</taxon>
        <taxon>Desulfobaccia</taxon>
        <taxon>Desulfobaccales</taxon>
        <taxon>Desulfobaccaceae</taxon>
        <taxon>Desulfobacca</taxon>
    </lineage>
</organism>
<dbReference type="Pfam" id="PF12146">
    <property type="entry name" value="Hydrolase_4"/>
    <property type="match status" value="1"/>
</dbReference>
<dbReference type="SUPFAM" id="SSF53474">
    <property type="entry name" value="alpha/beta-Hydrolases"/>
    <property type="match status" value="1"/>
</dbReference>
<keyword evidence="2" id="KW-0378">Hydrolase</keyword>
<dbReference type="InterPro" id="IPR029058">
    <property type="entry name" value="AB_hydrolase_fold"/>
</dbReference>
<feature type="domain" description="Serine aminopeptidase S33" evidence="1">
    <location>
        <begin position="48"/>
        <end position="149"/>
    </location>
</feature>
<protein>
    <submittedName>
        <fullName evidence="2">Alpha/beta fold hydrolase</fullName>
    </submittedName>
</protein>
<dbReference type="PANTHER" id="PTHR42103:SF2">
    <property type="entry name" value="AB HYDROLASE-1 DOMAIN-CONTAINING PROTEIN"/>
    <property type="match status" value="1"/>
</dbReference>
<dbReference type="AlphaFoldDB" id="A0A7C3WRN1"/>
<dbReference type="GO" id="GO:0016787">
    <property type="term" value="F:hydrolase activity"/>
    <property type="evidence" value="ECO:0007669"/>
    <property type="project" value="UniProtKB-KW"/>
</dbReference>
<name>A0A7C3WRN1_9BACT</name>
<reference evidence="2" key="1">
    <citation type="journal article" date="2020" name="mSystems">
        <title>Genome- and Community-Level Interaction Insights into Carbon Utilization and Element Cycling Functions of Hydrothermarchaeota in Hydrothermal Sediment.</title>
        <authorList>
            <person name="Zhou Z."/>
            <person name="Liu Y."/>
            <person name="Xu W."/>
            <person name="Pan J."/>
            <person name="Luo Z.H."/>
            <person name="Li M."/>
        </authorList>
    </citation>
    <scope>NUCLEOTIDE SEQUENCE [LARGE SCALE GENOMIC DNA]</scope>
    <source>
        <strain evidence="2">SpSt-776</strain>
    </source>
</reference>
<accession>A0A7C3WRN1</accession>
<dbReference type="EMBL" id="DTHB01000053">
    <property type="protein sequence ID" value="HGB15376.1"/>
    <property type="molecule type" value="Genomic_DNA"/>
</dbReference>
<dbReference type="InterPro" id="IPR022742">
    <property type="entry name" value="Hydrolase_4"/>
</dbReference>
<evidence type="ECO:0000313" key="2">
    <source>
        <dbReference type="EMBL" id="HGB15376.1"/>
    </source>
</evidence>
<comment type="caution">
    <text evidence="2">The sequence shown here is derived from an EMBL/GenBank/DDBJ whole genome shotgun (WGS) entry which is preliminary data.</text>
</comment>
<dbReference type="PANTHER" id="PTHR42103">
    <property type="entry name" value="ALPHA/BETA-HYDROLASES SUPERFAMILY PROTEIN"/>
    <property type="match status" value="1"/>
</dbReference>
<evidence type="ECO:0000259" key="1">
    <source>
        <dbReference type="Pfam" id="PF12146"/>
    </source>
</evidence>
<gene>
    <name evidence="2" type="ORF">ENV62_09095</name>
</gene>